<feature type="non-terminal residue" evidence="7">
    <location>
        <position position="1"/>
    </location>
</feature>
<feature type="region of interest" description="Disordered" evidence="6">
    <location>
        <begin position="64"/>
        <end position="121"/>
    </location>
</feature>
<dbReference type="OrthoDB" id="5406014at2759"/>
<evidence type="ECO:0000256" key="5">
    <source>
        <dbReference type="SAM" id="Coils"/>
    </source>
</evidence>
<evidence type="ECO:0000256" key="2">
    <source>
        <dbReference type="ARBA" id="ARBA00023043"/>
    </source>
</evidence>
<keyword evidence="3 5" id="KW-0175">Coiled coil</keyword>
<dbReference type="Pfam" id="PF12796">
    <property type="entry name" value="Ank_2"/>
    <property type="match status" value="1"/>
</dbReference>
<dbReference type="PROSITE" id="PS50297">
    <property type="entry name" value="ANK_REP_REGION"/>
    <property type="match status" value="3"/>
</dbReference>
<feature type="repeat" description="ANK" evidence="4">
    <location>
        <begin position="792"/>
        <end position="816"/>
    </location>
</feature>
<keyword evidence="2 4" id="KW-0040">ANK repeat</keyword>
<feature type="region of interest" description="Disordered" evidence="6">
    <location>
        <begin position="476"/>
        <end position="529"/>
    </location>
</feature>
<keyword evidence="1" id="KW-0677">Repeat</keyword>
<dbReference type="Gene3D" id="1.25.40.20">
    <property type="entry name" value="Ankyrin repeat-containing domain"/>
    <property type="match status" value="1"/>
</dbReference>
<dbReference type="InterPro" id="IPR036770">
    <property type="entry name" value="Ankyrin_rpt-contain_sf"/>
</dbReference>
<evidence type="ECO:0000256" key="1">
    <source>
        <dbReference type="ARBA" id="ARBA00022737"/>
    </source>
</evidence>
<dbReference type="EMBL" id="VXAX01007079">
    <property type="protein sequence ID" value="NXL80855.1"/>
    <property type="molecule type" value="Genomic_DNA"/>
</dbReference>
<evidence type="ECO:0000256" key="6">
    <source>
        <dbReference type="SAM" id="MobiDB-lite"/>
    </source>
</evidence>
<feature type="compositionally biased region" description="Basic and acidic residues" evidence="6">
    <location>
        <begin position="506"/>
        <end position="526"/>
    </location>
</feature>
<dbReference type="Pfam" id="PF12075">
    <property type="entry name" value="KN_motif"/>
    <property type="match status" value="1"/>
</dbReference>
<feature type="repeat" description="ANK" evidence="4">
    <location>
        <begin position="897"/>
        <end position="918"/>
    </location>
</feature>
<dbReference type="PROSITE" id="PS50088">
    <property type="entry name" value="ANK_REPEAT"/>
    <property type="match status" value="3"/>
</dbReference>
<dbReference type="PANTHER" id="PTHR24168">
    <property type="entry name" value="KN MOTIF AND ANKYRIN REPEAT DOMAIN-CONTAINING"/>
    <property type="match status" value="1"/>
</dbReference>
<feature type="region of interest" description="Disordered" evidence="6">
    <location>
        <begin position="589"/>
        <end position="612"/>
    </location>
</feature>
<dbReference type="InterPro" id="IPR021939">
    <property type="entry name" value="KN_motif"/>
</dbReference>
<feature type="repeat" description="ANK" evidence="4">
    <location>
        <begin position="864"/>
        <end position="896"/>
    </location>
</feature>
<feature type="region of interest" description="Disordered" evidence="6">
    <location>
        <begin position="641"/>
        <end position="707"/>
    </location>
</feature>
<dbReference type="InterPro" id="IPR002110">
    <property type="entry name" value="Ankyrin_rpt"/>
</dbReference>
<proteinExistence type="predicted"/>
<feature type="compositionally biased region" description="Polar residues" evidence="6">
    <location>
        <begin position="184"/>
        <end position="198"/>
    </location>
</feature>
<name>A0A7L0VP71_9PASE</name>
<organism evidence="7 8">
    <name type="scientific">Leptocoma aspasia</name>
    <dbReference type="NCBI Taxonomy" id="2585812"/>
    <lineage>
        <taxon>Eukaryota</taxon>
        <taxon>Metazoa</taxon>
        <taxon>Chordata</taxon>
        <taxon>Craniata</taxon>
        <taxon>Vertebrata</taxon>
        <taxon>Euteleostomi</taxon>
        <taxon>Archelosauria</taxon>
        <taxon>Archosauria</taxon>
        <taxon>Dinosauria</taxon>
        <taxon>Saurischia</taxon>
        <taxon>Theropoda</taxon>
        <taxon>Coelurosauria</taxon>
        <taxon>Aves</taxon>
        <taxon>Neognathae</taxon>
        <taxon>Neoaves</taxon>
        <taxon>Telluraves</taxon>
        <taxon>Australaves</taxon>
        <taxon>Passeriformes</taxon>
        <taxon>Passeroidea</taxon>
        <taxon>Nectariniidae</taxon>
        <taxon>Leptocoma</taxon>
    </lineage>
</organism>
<feature type="region of interest" description="Disordered" evidence="6">
    <location>
        <begin position="154"/>
        <end position="257"/>
    </location>
</feature>
<protein>
    <submittedName>
        <fullName evidence="7">KANK4 protein</fullName>
    </submittedName>
</protein>
<dbReference type="GO" id="GO:0005737">
    <property type="term" value="C:cytoplasm"/>
    <property type="evidence" value="ECO:0007669"/>
    <property type="project" value="TreeGrafter"/>
</dbReference>
<feature type="region of interest" description="Disordered" evidence="6">
    <location>
        <begin position="289"/>
        <end position="315"/>
    </location>
</feature>
<feature type="compositionally biased region" description="Pro residues" evidence="6">
    <location>
        <begin position="158"/>
        <end position="174"/>
    </location>
</feature>
<accession>A0A7L0VP71</accession>
<reference evidence="7 8" key="1">
    <citation type="submission" date="2019-09" db="EMBL/GenBank/DDBJ databases">
        <title>Bird 10,000 Genomes (B10K) Project - Family phase.</title>
        <authorList>
            <person name="Zhang G."/>
        </authorList>
    </citation>
    <scope>NUCLEOTIDE SEQUENCE [LARGE SCALE GENOMIC DNA]</scope>
    <source>
        <strain evidence="7">B10K-DU-001-35</strain>
        <tissue evidence="7">Muscle</tissue>
    </source>
</reference>
<dbReference type="SMART" id="SM00248">
    <property type="entry name" value="ANK"/>
    <property type="match status" value="3"/>
</dbReference>
<dbReference type="SUPFAM" id="SSF48403">
    <property type="entry name" value="Ankyrin repeat"/>
    <property type="match status" value="1"/>
</dbReference>
<feature type="compositionally biased region" description="Acidic residues" evidence="6">
    <location>
        <begin position="651"/>
        <end position="663"/>
    </location>
</feature>
<dbReference type="Proteomes" id="UP000558164">
    <property type="component" value="Unassembled WGS sequence"/>
</dbReference>
<gene>
    <name evidence="7" type="primary">Kank4</name>
    <name evidence="7" type="ORF">LEPASP_R10021</name>
</gene>
<dbReference type="AlphaFoldDB" id="A0A7L0VP71"/>
<dbReference type="GO" id="GO:0030837">
    <property type="term" value="P:negative regulation of actin filament polymerization"/>
    <property type="evidence" value="ECO:0007669"/>
    <property type="project" value="InterPro"/>
</dbReference>
<evidence type="ECO:0000313" key="7">
    <source>
        <dbReference type="EMBL" id="NXL80855.1"/>
    </source>
</evidence>
<evidence type="ECO:0000313" key="8">
    <source>
        <dbReference type="Proteomes" id="UP000558164"/>
    </source>
</evidence>
<feature type="compositionally biased region" description="Low complexity" evidence="6">
    <location>
        <begin position="107"/>
        <end position="118"/>
    </location>
</feature>
<evidence type="ECO:0000256" key="4">
    <source>
        <dbReference type="PROSITE-ProRule" id="PRU00023"/>
    </source>
</evidence>
<dbReference type="InterPro" id="IPR047184">
    <property type="entry name" value="KANK1-4"/>
</dbReference>
<feature type="compositionally biased region" description="Polar residues" evidence="6">
    <location>
        <begin position="64"/>
        <end position="94"/>
    </location>
</feature>
<dbReference type="Pfam" id="PF13637">
    <property type="entry name" value="Ank_4"/>
    <property type="match status" value="1"/>
</dbReference>
<feature type="coiled-coil region" evidence="5">
    <location>
        <begin position="318"/>
        <end position="373"/>
    </location>
</feature>
<feature type="compositionally biased region" description="Polar residues" evidence="6">
    <location>
        <begin position="598"/>
        <end position="612"/>
    </location>
</feature>
<dbReference type="PANTHER" id="PTHR24168:SF24">
    <property type="entry name" value="KN MOTIF AND ANKYRIN REPEAT DOMAIN-CONTAINING PROTEIN 4"/>
    <property type="match status" value="1"/>
</dbReference>
<feature type="non-terminal residue" evidence="7">
    <location>
        <position position="930"/>
    </location>
</feature>
<comment type="caution">
    <text evidence="7">The sequence shown here is derived from an EMBL/GenBank/DDBJ whole genome shotgun (WGS) entry which is preliminary data.</text>
</comment>
<dbReference type="GO" id="GO:0005856">
    <property type="term" value="C:cytoskeleton"/>
    <property type="evidence" value="ECO:0007669"/>
    <property type="project" value="TreeGrafter"/>
</dbReference>
<feature type="compositionally biased region" description="Basic and acidic residues" evidence="6">
    <location>
        <begin position="480"/>
        <end position="489"/>
    </location>
</feature>
<evidence type="ECO:0000256" key="3">
    <source>
        <dbReference type="ARBA" id="ARBA00023054"/>
    </source>
</evidence>
<keyword evidence="8" id="KW-1185">Reference proteome</keyword>
<feature type="region of interest" description="Disordered" evidence="6">
    <location>
        <begin position="1"/>
        <end position="23"/>
    </location>
</feature>
<sequence>SADGQPPKPDGDREQPRSLPYSLETPYGFHLDLDFLKYVDDIEKGNTIRRVHIHRRAKQPKFSTLPRNFSLPESGSRGCSSAAPSKSWTSTCSFPQRKASLGEEPPRALLPAEAAPEEPSYRRRALLAETRRQAEPGWPRDALRARPQLLRASSLPDALPPGQSPPAGPSPLRSPPQRCHGQAGSESASRPGSDSSALTPPREMSSERDGSFGHPGGVLAGLGPVQPPRQNQQLQVVMESGGEEGDAADGSEVARGEAAAPAVLQLAEENGNPAERGLSVSETDLNVVKEGEERNVQAGGGKKSGVPQAADAGEPGGVTALKQQVADLEEQLAKKKEELEQVRAMLEQQDHEIQEKEKSIKLLASSKAQLEEQLCQEKCKEAELRWRCGSGALQRLDAAVNTELSQVTGARQAQDKGINVNIPLSARSIGVPRADNMKAQAVEVGACREQGLAGAGAGGRPGGASVEAGLPAPCSSQLQIHEHPGDDNQNHQNSLGPNAAKSKAGFGEDKPREGLREEGAPGHEDLPAVDPIGQYVKKIQELLQEQWLCLEHGYPELASAIKQPASKLSSIQNQLVNSLNSLLSAYSSQGPVDKENSNTHYQQLENSPTTSLKSIMKKKGYGFHAGGNGTKKNLQFVGVNGGYETTSSEDTSCEDSASDGDTETEGRAGDMEPEQAGRQSKGASSGEKHEDDDDDEQEASAGAAPCSQHQAHRCKPSEDFLAACQLLSEHLPEIRSTSNKHLQHILGSISQEWFQVSSHKSSSPEVAAAYLEALGDIQPQLLETVVNLPDRNGNTALHYSVSHSNFPVAKLLLDTGMCCLDLQNRAGYTAVMLTPLAAPETRQDMEVVMRLLKEGDVNLKAAQGGQTALMLGVSHERDDMVRALLSCQADVNLQDEEGTTALMVACRQGNADIVRLLLAQPGCLVTLTDK</sequence>